<sequence>MRIGITFSPEAPLWSSGANQTALVLAELFSTFHEILLVNRTHSDTEWFADYEKPSYLTVSSLTHASGLDWLIDIDGIIREEDRKRISAHTIVFLRTFLQFAEMDASVYMDYPYVGRSMDVHEIWCWDVLNPEDTIPSIQTLFPCPIRRVPFIWSPTFLKERTPCSSPRDEWIVHVAEKNNNSSSSIIPLVAIRELTKTHHVEATYQIHNIDTIKEYRFLKENILTNIEADTLPLSFAPKEPWTHWSQNSIMLSHSRFVPLRPSLLQLLWLGIPLVHNSPVLSELHPQLQNMYYPGNNIKELCSAMKGLMAHSEPWFAAHTEIRDTIMTRFGIASNRERWATILHDVWGAKLLEKTVDRPLNTPLETPKEIIIAFSDMWPGFNHNSNFIMDALRHEAPTLSMKGVSYSLSITPSLVICGPYSTSWKQIPSVPKVYFSGENWEVPNDPSISLYITSSTNEDDRHLRIPTWMTFINWFTTSSELPHGCTDNPIRLPVQLALQPHPIPFDKRQQFCAFVVSNPTCAIRNEAFHHVNTYKKVNSGGGLYNNIGGQLELKYPGGGCGDLSKHAFFSQHQFTLSFENSQASGYITEKVLHAKMAGCVPLYWGTQTDSDFVPNSFINLSSIQSAEQVVEILKKLEARPDMCAAIAATPILDEQRRQKAIRMMSVMSQRILALVGRKSLDHIDRIDKTFVINLDSRRDRWESLLQSEPQLQGLVTRVPAVYGKTLQMTSSIFKLYKNNPFQWKKSIIGCYLSHLLIWKQILKEEGHLFLILEDDVRFQKGWMEQWKAAARDMPEDAELMYWGGVLPPNKKVLPLVSETVNDHWARIRPNTMFSTIALPLFHFCTYSYLLTKAGAQKLIQYTMSLDGMPFPGCDHLLGHSSLKTYLTAPLLTTCSQEDDPVYVHSQFDNLHREDTFDSDIWNNKECFSDEELAPFYKSMTVYYMTDTEPYELYEKLWLDDMFQCDIQCVSYSSTLFSSLPEGAWIIFQRPFISVWNTLLSSHKQSFRILHLSDEFEMDDISLYSHPYCKGVIRNYPRANVPDTSYLITIPLGYHHRCTMKKSMEERKWVWSFHGTNWFQRGEQLKAFLSYEPHSYHLQPEWNHSSGTPCAEYLEILGNSQFCPILKGNHMETFRLYEALEAGTLPLFGPTISSSYLEWIKQYVDVSTIYDWTSMESMTMSLEKKEQARIEIGRQWKIWKENIQKSCQMLL</sequence>
<dbReference type="Pfam" id="PF00852">
    <property type="entry name" value="Glyco_transf_10"/>
    <property type="match status" value="1"/>
</dbReference>
<dbReference type="InterPro" id="IPR055270">
    <property type="entry name" value="Glyco_tran_10_C"/>
</dbReference>
<dbReference type="GO" id="GO:0016020">
    <property type="term" value="C:membrane"/>
    <property type="evidence" value="ECO:0007669"/>
    <property type="project" value="InterPro"/>
</dbReference>
<dbReference type="Gene3D" id="3.40.50.11660">
    <property type="entry name" value="Glycosyl transferase family 10, C-terminal domain"/>
    <property type="match status" value="1"/>
</dbReference>
<dbReference type="Pfam" id="PF01755">
    <property type="entry name" value="Glyco_transf_25"/>
    <property type="match status" value="1"/>
</dbReference>
<dbReference type="PANTHER" id="PTHR11929">
    <property type="entry name" value="ALPHA- 1,3 -FUCOSYLTRANSFERASE"/>
    <property type="match status" value="1"/>
</dbReference>
<evidence type="ECO:0000259" key="4">
    <source>
        <dbReference type="Pfam" id="PF00852"/>
    </source>
</evidence>
<reference evidence="6" key="1">
    <citation type="journal article" date="2020" name="Nature">
        <title>Giant virus diversity and host interactions through global metagenomics.</title>
        <authorList>
            <person name="Schulz F."/>
            <person name="Roux S."/>
            <person name="Paez-Espino D."/>
            <person name="Jungbluth S."/>
            <person name="Walsh D.A."/>
            <person name="Denef V.J."/>
            <person name="McMahon K.D."/>
            <person name="Konstantinidis K.T."/>
            <person name="Eloe-Fadrosh E.A."/>
            <person name="Kyrpides N.C."/>
            <person name="Woyke T."/>
        </authorList>
    </citation>
    <scope>NUCLEOTIDE SEQUENCE</scope>
    <source>
        <strain evidence="6">GVMAG-M-3300013004-44</strain>
    </source>
</reference>
<dbReference type="InterPro" id="IPR002654">
    <property type="entry name" value="Glyco_trans_25"/>
</dbReference>
<feature type="domain" description="Glycosyl transferase family 25" evidence="5">
    <location>
        <begin position="688"/>
        <end position="865"/>
    </location>
</feature>
<feature type="domain" description="Fucosyltransferase C-terminal" evidence="4">
    <location>
        <begin position="507"/>
        <end position="640"/>
    </location>
</feature>
<evidence type="ECO:0000256" key="2">
    <source>
        <dbReference type="ARBA" id="ARBA00022676"/>
    </source>
</evidence>
<dbReference type="Gene3D" id="3.40.50.11650">
    <property type="entry name" value="Glycosyl transferase family 10, N-terminal domain"/>
    <property type="match status" value="1"/>
</dbReference>
<evidence type="ECO:0008006" key="7">
    <source>
        <dbReference type="Google" id="ProtNLM"/>
    </source>
</evidence>
<dbReference type="Pfam" id="PF10933">
    <property type="entry name" value="DUF2827"/>
    <property type="match status" value="1"/>
</dbReference>
<dbReference type="InterPro" id="IPR021234">
    <property type="entry name" value="DUF2827"/>
</dbReference>
<dbReference type="InterPro" id="IPR042574">
    <property type="entry name" value="FucT_N_sf"/>
</dbReference>
<dbReference type="GO" id="GO:0046920">
    <property type="term" value="F:alpha-(1-&gt;3)-fucosyltransferase activity"/>
    <property type="evidence" value="ECO:0007669"/>
    <property type="project" value="TreeGrafter"/>
</dbReference>
<organism evidence="6">
    <name type="scientific">viral metagenome</name>
    <dbReference type="NCBI Taxonomy" id="1070528"/>
    <lineage>
        <taxon>unclassified sequences</taxon>
        <taxon>metagenomes</taxon>
        <taxon>organismal metagenomes</taxon>
    </lineage>
</organism>
<evidence type="ECO:0000313" key="6">
    <source>
        <dbReference type="EMBL" id="QHS91368.1"/>
    </source>
</evidence>
<dbReference type="PANTHER" id="PTHR11929:SF194">
    <property type="entry name" value="ALPHA-(1,3)-FUCOSYLTRANSFERASE 10"/>
    <property type="match status" value="1"/>
</dbReference>
<accession>A0A6C0BIX2</accession>
<dbReference type="SUPFAM" id="SSF53756">
    <property type="entry name" value="UDP-Glycosyltransferase/glycogen phosphorylase"/>
    <property type="match status" value="1"/>
</dbReference>
<evidence type="ECO:0000256" key="3">
    <source>
        <dbReference type="ARBA" id="ARBA00022679"/>
    </source>
</evidence>
<keyword evidence="3" id="KW-0808">Transferase</keyword>
<comment type="similarity">
    <text evidence="1">Belongs to the glycosyltransferase 10 family.</text>
</comment>
<dbReference type="InterPro" id="IPR038577">
    <property type="entry name" value="GT10-like_C_sf"/>
</dbReference>
<protein>
    <recommendedName>
        <fullName evidence="7">Alpha-(1,3)-fucosyltransferase FucT N-terminal domain-containing protein</fullName>
    </recommendedName>
</protein>
<name>A0A6C0BIX2_9ZZZZ</name>
<evidence type="ECO:0000256" key="1">
    <source>
        <dbReference type="ARBA" id="ARBA00008919"/>
    </source>
</evidence>
<dbReference type="AlphaFoldDB" id="A0A6C0BIX2"/>
<proteinExistence type="inferred from homology"/>
<dbReference type="EMBL" id="MN739159">
    <property type="protein sequence ID" value="QHS91368.1"/>
    <property type="molecule type" value="Genomic_DNA"/>
</dbReference>
<dbReference type="InterPro" id="IPR001503">
    <property type="entry name" value="Glyco_trans_10"/>
</dbReference>
<evidence type="ECO:0000259" key="5">
    <source>
        <dbReference type="Pfam" id="PF01755"/>
    </source>
</evidence>
<dbReference type="CDD" id="cd06532">
    <property type="entry name" value="Glyco_transf_25"/>
    <property type="match status" value="1"/>
</dbReference>
<keyword evidence="2" id="KW-0328">Glycosyltransferase</keyword>